<dbReference type="Gene3D" id="3.40.50.720">
    <property type="entry name" value="NAD(P)-binding Rossmann-like Domain"/>
    <property type="match status" value="1"/>
</dbReference>
<dbReference type="EMBL" id="CAFBNE010000112">
    <property type="protein sequence ID" value="CAB4965583.1"/>
    <property type="molecule type" value="Genomic_DNA"/>
</dbReference>
<gene>
    <name evidence="2" type="ORF">UFOPK3772_02678</name>
</gene>
<dbReference type="InterPro" id="IPR001509">
    <property type="entry name" value="Epimerase_deHydtase"/>
</dbReference>
<accession>A0A6J7LFQ1</accession>
<sequence length="318" mass="33540">MITWTIGSTGLIGSAIARRLALMLPGTTFNPGPIRWADPRAAQESLANGAKAFAQAAGSQAWAIFWAAGAATVSSTSAQCLTEVDSLTALLRALRADPPAGPGVFFLASSAGGVYSGSAEPPFDDHTVPRPLNDYGEAKLLQEQAAIRELRDVCEVVIGRFSNIYGPGQNLDKLQGIVSRLALATATRQPLNMFVSLDTLRDYLFVDDAAAQAVAHTRSALDGTPNRASYRILVIASGEPVALSHVIRTVQTVTKKRVPLALGSHPSSVGQVHDLRLIPSAIECSASAMPTPTHLAAGARAVYDDILRRLQLPGLTAR</sequence>
<dbReference type="Gene3D" id="3.90.25.10">
    <property type="entry name" value="UDP-galactose 4-epimerase, domain 1"/>
    <property type="match status" value="1"/>
</dbReference>
<feature type="domain" description="NAD-dependent epimerase/dehydratase" evidence="1">
    <location>
        <begin position="6"/>
        <end position="215"/>
    </location>
</feature>
<dbReference type="InterPro" id="IPR036291">
    <property type="entry name" value="NAD(P)-bd_dom_sf"/>
</dbReference>
<dbReference type="AlphaFoldDB" id="A0A6J7LFQ1"/>
<dbReference type="Pfam" id="PF01370">
    <property type="entry name" value="Epimerase"/>
    <property type="match status" value="1"/>
</dbReference>
<dbReference type="PANTHER" id="PTHR43245:SF13">
    <property type="entry name" value="UDP-D-APIOSE_UDP-D-XYLOSE SYNTHASE 2"/>
    <property type="match status" value="1"/>
</dbReference>
<evidence type="ECO:0000259" key="1">
    <source>
        <dbReference type="Pfam" id="PF01370"/>
    </source>
</evidence>
<protein>
    <submittedName>
        <fullName evidence="2">Unannotated protein</fullName>
    </submittedName>
</protein>
<name>A0A6J7LFQ1_9ZZZZ</name>
<dbReference type="SUPFAM" id="SSF51735">
    <property type="entry name" value="NAD(P)-binding Rossmann-fold domains"/>
    <property type="match status" value="1"/>
</dbReference>
<reference evidence="2" key="1">
    <citation type="submission" date="2020-05" db="EMBL/GenBank/DDBJ databases">
        <authorList>
            <person name="Chiriac C."/>
            <person name="Salcher M."/>
            <person name="Ghai R."/>
            <person name="Kavagutti S V."/>
        </authorList>
    </citation>
    <scope>NUCLEOTIDE SEQUENCE</scope>
</reference>
<evidence type="ECO:0000313" key="2">
    <source>
        <dbReference type="EMBL" id="CAB4965583.1"/>
    </source>
</evidence>
<dbReference type="InterPro" id="IPR050177">
    <property type="entry name" value="Lipid_A_modif_metabolic_enz"/>
</dbReference>
<dbReference type="PANTHER" id="PTHR43245">
    <property type="entry name" value="BIFUNCTIONAL POLYMYXIN RESISTANCE PROTEIN ARNA"/>
    <property type="match status" value="1"/>
</dbReference>
<proteinExistence type="predicted"/>
<organism evidence="2">
    <name type="scientific">freshwater metagenome</name>
    <dbReference type="NCBI Taxonomy" id="449393"/>
    <lineage>
        <taxon>unclassified sequences</taxon>
        <taxon>metagenomes</taxon>
        <taxon>ecological metagenomes</taxon>
    </lineage>
</organism>